<dbReference type="EMBL" id="JAUZMZ010000112">
    <property type="protein sequence ID" value="MEE2033978.1"/>
    <property type="molecule type" value="Genomic_DNA"/>
</dbReference>
<evidence type="ECO:0000313" key="2">
    <source>
        <dbReference type="Proteomes" id="UP001331936"/>
    </source>
</evidence>
<dbReference type="RefSeq" id="WP_330153367.1">
    <property type="nucleotide sequence ID" value="NZ_JAUZMZ010000112.1"/>
</dbReference>
<organism evidence="1 2">
    <name type="scientific">Rhodococcus chondri</name>
    <dbReference type="NCBI Taxonomy" id="3065941"/>
    <lineage>
        <taxon>Bacteria</taxon>
        <taxon>Bacillati</taxon>
        <taxon>Actinomycetota</taxon>
        <taxon>Actinomycetes</taxon>
        <taxon>Mycobacteriales</taxon>
        <taxon>Nocardiaceae</taxon>
        <taxon>Rhodococcus</taxon>
    </lineage>
</organism>
<comment type="caution">
    <text evidence="1">The sequence shown here is derived from an EMBL/GenBank/DDBJ whole genome shotgun (WGS) entry which is preliminary data.</text>
</comment>
<dbReference type="Proteomes" id="UP001331936">
    <property type="component" value="Unassembled WGS sequence"/>
</dbReference>
<protein>
    <submittedName>
        <fullName evidence="1">Uncharacterized protein</fullName>
    </submittedName>
</protein>
<keyword evidence="2" id="KW-1185">Reference proteome</keyword>
<accession>A0ABU7JVC7</accession>
<name>A0ABU7JVC7_9NOCA</name>
<sequence length="106" mass="11757">MKNTAAQPAEVGAQQLSFSTGTAPLLRSGPVIMPDYCYVGRHRTTSEHGKRLVLHRPQDKSQLYPEMNEQSDGGGQACTSSIFAFYDCKHEQKATNKERDLRGVDD</sequence>
<reference evidence="1 2" key="1">
    <citation type="submission" date="2023-08" db="EMBL/GenBank/DDBJ databases">
        <authorList>
            <person name="Girao M."/>
            <person name="Carvalho M.F."/>
        </authorList>
    </citation>
    <scope>NUCLEOTIDE SEQUENCE [LARGE SCALE GENOMIC DNA]</scope>
    <source>
        <strain evidence="1 2">CC-R104</strain>
    </source>
</reference>
<proteinExistence type="predicted"/>
<gene>
    <name evidence="1" type="ORF">Q8814_17970</name>
</gene>
<evidence type="ECO:0000313" key="1">
    <source>
        <dbReference type="EMBL" id="MEE2033978.1"/>
    </source>
</evidence>